<dbReference type="Proteomes" id="UP000189670">
    <property type="component" value="Unassembled WGS sequence"/>
</dbReference>
<dbReference type="AlphaFoldDB" id="A0A1V1NW61"/>
<evidence type="ECO:0000313" key="3">
    <source>
        <dbReference type="Proteomes" id="UP000189670"/>
    </source>
</evidence>
<proteinExistence type="predicted"/>
<accession>A0A1V1NW61</accession>
<feature type="non-terminal residue" evidence="2">
    <location>
        <position position="1"/>
    </location>
</feature>
<comment type="caution">
    <text evidence="2">The sequence shown here is derived from an EMBL/GenBank/DDBJ whole genome shotgun (WGS) entry which is preliminary data.</text>
</comment>
<dbReference type="EMBL" id="ATBP01001728">
    <property type="protein sequence ID" value="ETR66820.1"/>
    <property type="molecule type" value="Genomic_DNA"/>
</dbReference>
<reference evidence="3" key="1">
    <citation type="submission" date="2012-11" db="EMBL/GenBank/DDBJ databases">
        <authorList>
            <person name="Lucero-Rivera Y.E."/>
            <person name="Tovar-Ramirez D."/>
        </authorList>
    </citation>
    <scope>NUCLEOTIDE SEQUENCE [LARGE SCALE GENOMIC DNA]</scope>
    <source>
        <strain evidence="3">Araruama</strain>
    </source>
</reference>
<evidence type="ECO:0000259" key="1">
    <source>
        <dbReference type="Pfam" id="PF10502"/>
    </source>
</evidence>
<feature type="domain" description="Peptidase S26" evidence="1">
    <location>
        <begin position="1"/>
        <end position="75"/>
    </location>
</feature>
<dbReference type="SUPFAM" id="SSF51306">
    <property type="entry name" value="LexA/Signal peptidase"/>
    <property type="match status" value="1"/>
</dbReference>
<name>A0A1V1NW61_9BACT</name>
<evidence type="ECO:0000313" key="2">
    <source>
        <dbReference type="EMBL" id="ETR66820.1"/>
    </source>
</evidence>
<protein>
    <recommendedName>
        <fullName evidence="1">Peptidase S26 domain-containing protein</fullName>
    </recommendedName>
</protein>
<dbReference type="GO" id="GO:0006465">
    <property type="term" value="P:signal peptide processing"/>
    <property type="evidence" value="ECO:0007669"/>
    <property type="project" value="InterPro"/>
</dbReference>
<dbReference type="GO" id="GO:0004252">
    <property type="term" value="F:serine-type endopeptidase activity"/>
    <property type="evidence" value="ECO:0007669"/>
    <property type="project" value="InterPro"/>
</dbReference>
<organism evidence="2 3">
    <name type="scientific">Candidatus Magnetoglobus multicellularis str. Araruama</name>
    <dbReference type="NCBI Taxonomy" id="890399"/>
    <lineage>
        <taxon>Bacteria</taxon>
        <taxon>Pseudomonadati</taxon>
        <taxon>Thermodesulfobacteriota</taxon>
        <taxon>Desulfobacteria</taxon>
        <taxon>Desulfobacterales</taxon>
        <taxon>Desulfobacteraceae</taxon>
        <taxon>Candidatus Magnetoglobus</taxon>
    </lineage>
</organism>
<dbReference type="InterPro" id="IPR019533">
    <property type="entry name" value="Peptidase_S26"/>
</dbReference>
<dbReference type="Gene3D" id="2.10.109.10">
    <property type="entry name" value="Umud Fragment, subunit A"/>
    <property type="match status" value="1"/>
</dbReference>
<gene>
    <name evidence="2" type="ORF">OMM_12303</name>
</gene>
<sequence>KPVEAIPGDHVKVDHTGVYINNRYKGALRQKDQQGLMLPQFRFNGVLHPNTYFLLGQGANSFDSRYFGPVHKQLILCFVE</sequence>
<dbReference type="InterPro" id="IPR036286">
    <property type="entry name" value="LexA/Signal_pep-like_sf"/>
</dbReference>
<dbReference type="Pfam" id="PF10502">
    <property type="entry name" value="Peptidase_S26"/>
    <property type="match status" value="1"/>
</dbReference>